<dbReference type="GO" id="GO:0008270">
    <property type="term" value="F:zinc ion binding"/>
    <property type="evidence" value="ECO:0007669"/>
    <property type="project" value="InterPro"/>
</dbReference>
<dbReference type="VEuPathDB" id="FungiDB:jhhlp_005477"/>
<dbReference type="EMBL" id="NLAX01000700">
    <property type="protein sequence ID" value="PKS08201.1"/>
    <property type="molecule type" value="Genomic_DNA"/>
</dbReference>
<organism evidence="4 5">
    <name type="scientific">Lomentospora prolificans</name>
    <dbReference type="NCBI Taxonomy" id="41688"/>
    <lineage>
        <taxon>Eukaryota</taxon>
        <taxon>Fungi</taxon>
        <taxon>Dikarya</taxon>
        <taxon>Ascomycota</taxon>
        <taxon>Pezizomycotina</taxon>
        <taxon>Sordariomycetes</taxon>
        <taxon>Hypocreomycetidae</taxon>
        <taxon>Microascales</taxon>
        <taxon>Microascaceae</taxon>
        <taxon>Lomentospora</taxon>
    </lineage>
</organism>
<feature type="region of interest" description="Disordered" evidence="2">
    <location>
        <begin position="375"/>
        <end position="394"/>
    </location>
</feature>
<dbReference type="InterPro" id="IPR007219">
    <property type="entry name" value="XnlR_reg_dom"/>
</dbReference>
<dbReference type="PANTHER" id="PTHR46910">
    <property type="entry name" value="TRANSCRIPTION FACTOR PDR1"/>
    <property type="match status" value="1"/>
</dbReference>
<dbReference type="OrthoDB" id="3921198at2759"/>
<keyword evidence="5" id="KW-1185">Reference proteome</keyword>
<dbReference type="AlphaFoldDB" id="A0A2N3N6Z0"/>
<sequence>MERLLRHYAGDISLDLSNLQGLAEAVNNKESPPQVPRDESVSQGSDYAGIEEESFTVQPLENNITHYSGEFSHWNFSMRIKQWIQQCVPDQGRGDNPGVLNFKEYYRAEELQSSEAFASLTSLPPRHVADFLIQVFFTHSKTNYFYVDRSWLFDKVNLVYGSPASIGRRDVGTVCIIFIVLAIGTQYAYLEWLAEADSQGRDPTGPFSEDSIGVMFYQQACKLVPDVITFASLESVQACLLIGIYTLPLDASGLSYIYLNLAVRLAIQNGMHRKYPGDGFDPVVRETRNRVWWTAYTTERSVLKKQARQNSIGSLSRLVDLKNEVHKWWDDLSDDLVCKEPTAQSRIRRSDMHLTLEYCLVRMFTGRPFILPRSRSRSATSSNASGSPSTERGSVDSRSLLVADCVEAALTVIDTCRVLRASIGLARASYTEFSACRAALLVIITQCLQERTERLRQSLKDGLAMIKVMSAGGESARSEASLIEVFERAIARLDATDTTANPTAESDYARFKQWEMLWRHNSPAEHQPDSSAGPVAPPSLNTWGGSVNFGRPAAIQATTPLSAMNWNFHALPHGLEEFSSMFGPGFSPGDGSLAGPFFNNGQPWM</sequence>
<dbReference type="InParanoid" id="A0A2N3N6Z0"/>
<dbReference type="Proteomes" id="UP000233524">
    <property type="component" value="Unassembled WGS sequence"/>
</dbReference>
<reference evidence="4 5" key="1">
    <citation type="journal article" date="2017" name="G3 (Bethesda)">
        <title>First Draft Genome Sequence of the Pathogenic Fungus Lomentospora prolificans (Formerly Scedosporium prolificans).</title>
        <authorList>
            <person name="Luo R."/>
            <person name="Zimin A."/>
            <person name="Workman R."/>
            <person name="Fan Y."/>
            <person name="Pertea G."/>
            <person name="Grossman N."/>
            <person name="Wear M.P."/>
            <person name="Jia B."/>
            <person name="Miller H."/>
            <person name="Casadevall A."/>
            <person name="Timp W."/>
            <person name="Zhang S.X."/>
            <person name="Salzberg S.L."/>
        </authorList>
    </citation>
    <scope>NUCLEOTIDE SEQUENCE [LARGE SCALE GENOMIC DNA]</scope>
    <source>
        <strain evidence="4 5">JHH-5317</strain>
    </source>
</reference>
<dbReference type="GO" id="GO:0003677">
    <property type="term" value="F:DNA binding"/>
    <property type="evidence" value="ECO:0007669"/>
    <property type="project" value="InterPro"/>
</dbReference>
<accession>A0A2N3N6Z0</accession>
<proteinExistence type="predicted"/>
<dbReference type="STRING" id="41688.A0A2N3N6Z0"/>
<dbReference type="GO" id="GO:0003700">
    <property type="term" value="F:DNA-binding transcription factor activity"/>
    <property type="evidence" value="ECO:0007669"/>
    <property type="project" value="InterPro"/>
</dbReference>
<dbReference type="CDD" id="cd12148">
    <property type="entry name" value="fungal_TF_MHR"/>
    <property type="match status" value="1"/>
</dbReference>
<evidence type="ECO:0000256" key="1">
    <source>
        <dbReference type="ARBA" id="ARBA00023242"/>
    </source>
</evidence>
<name>A0A2N3N6Z0_9PEZI</name>
<evidence type="ECO:0000259" key="3">
    <source>
        <dbReference type="Pfam" id="PF04082"/>
    </source>
</evidence>
<dbReference type="InterPro" id="IPR050987">
    <property type="entry name" value="AtrR-like"/>
</dbReference>
<protein>
    <recommendedName>
        <fullName evidence="3">Xylanolytic transcriptional activator regulatory domain-containing protein</fullName>
    </recommendedName>
</protein>
<evidence type="ECO:0000313" key="5">
    <source>
        <dbReference type="Proteomes" id="UP000233524"/>
    </source>
</evidence>
<gene>
    <name evidence="4" type="ORF">jhhlp_005477</name>
</gene>
<evidence type="ECO:0000256" key="2">
    <source>
        <dbReference type="SAM" id="MobiDB-lite"/>
    </source>
</evidence>
<feature type="domain" description="Xylanolytic transcriptional activator regulatory" evidence="3">
    <location>
        <begin position="167"/>
        <end position="301"/>
    </location>
</feature>
<dbReference type="GO" id="GO:0006351">
    <property type="term" value="P:DNA-templated transcription"/>
    <property type="evidence" value="ECO:0007669"/>
    <property type="project" value="InterPro"/>
</dbReference>
<dbReference type="PANTHER" id="PTHR46910:SF23">
    <property type="entry name" value="THIAMINE REPRESSIBLE GENES REGULATORY PROTEIN THI1"/>
    <property type="match status" value="1"/>
</dbReference>
<keyword evidence="1" id="KW-0539">Nucleus</keyword>
<feature type="compositionally biased region" description="Low complexity" evidence="2">
    <location>
        <begin position="377"/>
        <end position="390"/>
    </location>
</feature>
<evidence type="ECO:0000313" key="4">
    <source>
        <dbReference type="EMBL" id="PKS08201.1"/>
    </source>
</evidence>
<dbReference type="Pfam" id="PF04082">
    <property type="entry name" value="Fungal_trans"/>
    <property type="match status" value="1"/>
</dbReference>
<comment type="caution">
    <text evidence="4">The sequence shown here is derived from an EMBL/GenBank/DDBJ whole genome shotgun (WGS) entry which is preliminary data.</text>
</comment>